<dbReference type="AlphaFoldDB" id="A0A6J6BL17"/>
<dbReference type="SUPFAM" id="SSF69118">
    <property type="entry name" value="AhpD-like"/>
    <property type="match status" value="2"/>
</dbReference>
<dbReference type="InterPro" id="IPR029032">
    <property type="entry name" value="AhpD-like"/>
</dbReference>
<accession>A0A6J6BL17</accession>
<gene>
    <name evidence="1" type="ORF">UFOPK1495_00086</name>
    <name evidence="2" type="ORF">UFOPK2350_00274</name>
</gene>
<dbReference type="Gene3D" id="1.20.1290.10">
    <property type="entry name" value="AhpD-like"/>
    <property type="match status" value="2"/>
</dbReference>
<organism evidence="1">
    <name type="scientific">freshwater metagenome</name>
    <dbReference type="NCBI Taxonomy" id="449393"/>
    <lineage>
        <taxon>unclassified sequences</taxon>
        <taxon>metagenomes</taxon>
        <taxon>ecological metagenomes</taxon>
    </lineage>
</organism>
<protein>
    <submittedName>
        <fullName evidence="1">Unannotated protein</fullName>
    </submittedName>
</protein>
<name>A0A6J6BL17_9ZZZZ</name>
<sequence length="312" mass="32917">MADPRAVEAPEVLGALGVACESVRQACDDTLLELARRRVAMLLNNDAELQAKAWGEISERQTADLSSWPTSDAFDERQKAALALAEQFVVDVTGVLAGPLAASFGALGAEIGPFVQALYLLDVGQRVDLVLSTLSGETISSESWAWGATGEIPADPMVAIMAMLAAVGRLQAVDPITKELVRLRGARLHECRRCLSVRSVAALNAGADDDLLGADDPSSTGTLSSATTAALDLVDATFVGPPTINQELFGRLTQSYGSSELVELVSYMMRNACNKIPVAFGVDDAIVEEGFEYQVIDASGETVTVDASALRN</sequence>
<evidence type="ECO:0000313" key="1">
    <source>
        <dbReference type="EMBL" id="CAB4539143.1"/>
    </source>
</evidence>
<proteinExistence type="predicted"/>
<evidence type="ECO:0000313" key="2">
    <source>
        <dbReference type="EMBL" id="CAB4669739.1"/>
    </source>
</evidence>
<dbReference type="EMBL" id="CAEZSU010000004">
    <property type="protein sequence ID" value="CAB4539143.1"/>
    <property type="molecule type" value="Genomic_DNA"/>
</dbReference>
<dbReference type="EMBL" id="CAEZXE010000014">
    <property type="protein sequence ID" value="CAB4669739.1"/>
    <property type="molecule type" value="Genomic_DNA"/>
</dbReference>
<reference evidence="1" key="1">
    <citation type="submission" date="2020-05" db="EMBL/GenBank/DDBJ databases">
        <authorList>
            <person name="Chiriac C."/>
            <person name="Salcher M."/>
            <person name="Ghai R."/>
            <person name="Kavagutti S V."/>
        </authorList>
    </citation>
    <scope>NUCLEOTIDE SEQUENCE</scope>
</reference>